<accession>A0A6N1XBG0</accession>
<dbReference type="PANTHER" id="PTHR33215">
    <property type="entry name" value="PROTEIN DISTAL ANTENNA"/>
    <property type="match status" value="1"/>
</dbReference>
<proteinExistence type="predicted"/>
<dbReference type="EMBL" id="CP054842">
    <property type="protein sequence ID" value="QKV55713.1"/>
    <property type="molecule type" value="Genomic_DNA"/>
</dbReference>
<geneLocation type="plasmid" evidence="2 3">
    <name>unnamed2</name>
</geneLocation>
<dbReference type="SUPFAM" id="SSF46689">
    <property type="entry name" value="Homeodomain-like"/>
    <property type="match status" value="1"/>
</dbReference>
<evidence type="ECO:0000256" key="1">
    <source>
        <dbReference type="SAM" id="Coils"/>
    </source>
</evidence>
<dbReference type="GO" id="GO:0006313">
    <property type="term" value="P:DNA transposition"/>
    <property type="evidence" value="ECO:0007669"/>
    <property type="project" value="InterPro"/>
</dbReference>
<organism evidence="2 3">
    <name type="scientific">Comamonas antarctica</name>
    <dbReference type="NCBI Taxonomy" id="2743470"/>
    <lineage>
        <taxon>Bacteria</taxon>
        <taxon>Pseudomonadati</taxon>
        <taxon>Pseudomonadota</taxon>
        <taxon>Betaproteobacteria</taxon>
        <taxon>Burkholderiales</taxon>
        <taxon>Comamonadaceae</taxon>
        <taxon>Comamonas</taxon>
    </lineage>
</organism>
<dbReference type="InterPro" id="IPR051839">
    <property type="entry name" value="RD_transcriptional_regulator"/>
</dbReference>
<name>A0A6N1XBG0_9BURK</name>
<dbReference type="GO" id="GO:0003677">
    <property type="term" value="F:DNA binding"/>
    <property type="evidence" value="ECO:0007669"/>
    <property type="project" value="InterPro"/>
</dbReference>
<evidence type="ECO:0000313" key="3">
    <source>
        <dbReference type="Proteomes" id="UP000509579"/>
    </source>
</evidence>
<dbReference type="Gene3D" id="1.10.10.60">
    <property type="entry name" value="Homeodomain-like"/>
    <property type="match status" value="1"/>
</dbReference>
<keyword evidence="3" id="KW-1185">Reference proteome</keyword>
<sequence>MPRTRRTFTDEFKREAVKLVKQPGAMVTHIARDLGIEQSVLRRWVSQEQDGVMDMRANKPLRSESASELEGLQRELRRVTTERDILKKALGYFARDPQ</sequence>
<gene>
    <name evidence="2" type="ORF">HUK68_22435</name>
</gene>
<dbReference type="AlphaFoldDB" id="A0A6N1XBG0"/>
<dbReference type="Pfam" id="PF01527">
    <property type="entry name" value="HTH_Tnp_1"/>
    <property type="match status" value="1"/>
</dbReference>
<evidence type="ECO:0000313" key="2">
    <source>
        <dbReference type="EMBL" id="QKV55713.1"/>
    </source>
</evidence>
<reference evidence="2 3" key="1">
    <citation type="submission" date="2020-06" db="EMBL/GenBank/DDBJ databases">
        <title>Acidovorax antarctica sp. nov., isolated from Corinth ice sheet soil, Antarctic Fields Peninsula.</title>
        <authorList>
            <person name="Xu Q."/>
            <person name="Peng F."/>
        </authorList>
    </citation>
    <scope>NUCLEOTIDE SEQUENCE [LARGE SCALE GENOMIC DNA]</scope>
    <source>
        <strain evidence="2 3">16-35-5</strain>
        <plasmid evidence="2 3">unnamed2</plasmid>
    </source>
</reference>
<keyword evidence="1" id="KW-0175">Coiled coil</keyword>
<protein>
    <submittedName>
        <fullName evidence="2">Transposase</fullName>
    </submittedName>
</protein>
<dbReference type="GO" id="GO:0004803">
    <property type="term" value="F:transposase activity"/>
    <property type="evidence" value="ECO:0007669"/>
    <property type="project" value="InterPro"/>
</dbReference>
<dbReference type="InterPro" id="IPR009057">
    <property type="entry name" value="Homeodomain-like_sf"/>
</dbReference>
<dbReference type="PANTHER" id="PTHR33215:SF13">
    <property type="entry name" value="PROTEIN DISTAL ANTENNA"/>
    <property type="match status" value="1"/>
</dbReference>
<dbReference type="InterPro" id="IPR002514">
    <property type="entry name" value="Transposase_8"/>
</dbReference>
<dbReference type="KEGG" id="aant:HUK68_22435"/>
<keyword evidence="2" id="KW-0614">Plasmid</keyword>
<dbReference type="Proteomes" id="UP000509579">
    <property type="component" value="Plasmid unnamed2"/>
</dbReference>
<feature type="coiled-coil region" evidence="1">
    <location>
        <begin position="62"/>
        <end position="89"/>
    </location>
</feature>